<evidence type="ECO:0000313" key="4">
    <source>
        <dbReference type="Proteomes" id="UP001217417"/>
    </source>
</evidence>
<keyword evidence="4" id="KW-1185">Reference proteome</keyword>
<dbReference type="Pfam" id="PF13593">
    <property type="entry name" value="SBF_like"/>
    <property type="match status" value="1"/>
</dbReference>
<dbReference type="Gene3D" id="1.20.1530.20">
    <property type="match status" value="1"/>
</dbReference>
<protein>
    <submittedName>
        <fullName evidence="3">SBF-like CPA transporter family-domain-containing protein</fullName>
    </submittedName>
</protein>
<proteinExistence type="predicted"/>
<dbReference type="PIRSF" id="PIRSF026166">
    <property type="entry name" value="UCP026166"/>
    <property type="match status" value="1"/>
</dbReference>
<feature type="region of interest" description="Disordered" evidence="1">
    <location>
        <begin position="380"/>
        <end position="434"/>
    </location>
</feature>
<evidence type="ECO:0000313" key="3">
    <source>
        <dbReference type="EMBL" id="KAJ8100004.1"/>
    </source>
</evidence>
<feature type="transmembrane region" description="Helical" evidence="2">
    <location>
        <begin position="270"/>
        <end position="294"/>
    </location>
</feature>
<feature type="transmembrane region" description="Helical" evidence="2">
    <location>
        <begin position="124"/>
        <end position="146"/>
    </location>
</feature>
<dbReference type="Proteomes" id="UP001217417">
    <property type="component" value="Unassembled WGS sequence"/>
</dbReference>
<dbReference type="PANTHER" id="PTHR18640">
    <property type="entry name" value="SOLUTE CARRIER FAMILY 10 MEMBER 7"/>
    <property type="match status" value="1"/>
</dbReference>
<feature type="transmembrane region" description="Helical" evidence="2">
    <location>
        <begin position="61"/>
        <end position="77"/>
    </location>
</feature>
<dbReference type="InterPro" id="IPR016833">
    <property type="entry name" value="Put_Na-Bile_cotransptr"/>
</dbReference>
<feature type="compositionally biased region" description="Basic and acidic residues" evidence="1">
    <location>
        <begin position="380"/>
        <end position="391"/>
    </location>
</feature>
<reference evidence="3" key="1">
    <citation type="submission" date="2023-03" db="EMBL/GenBank/DDBJ databases">
        <title>Near-Complete genome sequence of Lipomyces tetrasporous NRRL Y-64009, an oleaginous yeast capable of growing on lignocellulosic hydrolysates.</title>
        <authorList>
            <consortium name="Lawrence Berkeley National Laboratory"/>
            <person name="Jagtap S.S."/>
            <person name="Liu J.-J."/>
            <person name="Walukiewicz H.E."/>
            <person name="Pangilinan J."/>
            <person name="Lipzen A."/>
            <person name="Ahrendt S."/>
            <person name="Koriabine M."/>
            <person name="Cobaugh K."/>
            <person name="Salamov A."/>
            <person name="Yoshinaga Y."/>
            <person name="Ng V."/>
            <person name="Daum C."/>
            <person name="Grigoriev I.V."/>
            <person name="Slininger P.J."/>
            <person name="Dien B.S."/>
            <person name="Jin Y.-S."/>
            <person name="Rao C.V."/>
        </authorList>
    </citation>
    <scope>NUCLEOTIDE SEQUENCE</scope>
    <source>
        <strain evidence="3">NRRL Y-64009</strain>
    </source>
</reference>
<feature type="compositionally biased region" description="Low complexity" evidence="1">
    <location>
        <begin position="409"/>
        <end position="423"/>
    </location>
</feature>
<feature type="transmembrane region" description="Helical" evidence="2">
    <location>
        <begin position="98"/>
        <end position="118"/>
    </location>
</feature>
<feature type="transmembrane region" description="Helical" evidence="2">
    <location>
        <begin position="242"/>
        <end position="264"/>
    </location>
</feature>
<sequence length="434" mass="47099">MAMETVPEKKEKPKAVKLLLKVFWFLVSEWFVIGMGVFVALAYKFPSVAKNHGHIRADISIQYGAVAIIFLVSGLNIPRQKLITQAANWQAHIVTQAISFLVTPAIAFGFASAIRIAHNADINQWILIGIIITGCTPTTVSSNVVMTREAKGNESLSLIEVSVGNILGAFITPALVQMFLGKHTGFAYGNPTNDISLQSLYARVMKQLGIAVFIPLFVGQVIQFIFPTQTKWVLAKFKLAKLGSFCLLLLIWSSFSTSFASGAFETVSHASVIMVCFLNVGLYLLFTVICFLAARCPGLPAKFHFSRPDTVAIMLCGAAKTVALGVPLINAQYGSTSEKVGFASIPLVLYQGEQILVAQVLVPIFRRWIEREAAAKKLQEQADLESKKAPVEELSADTQAASEEKHQESTSASGYSSESGDPSVVVAPYSTESK</sequence>
<dbReference type="InterPro" id="IPR038770">
    <property type="entry name" value="Na+/solute_symporter_sf"/>
</dbReference>
<evidence type="ECO:0000256" key="2">
    <source>
        <dbReference type="SAM" id="Phobius"/>
    </source>
</evidence>
<accession>A0AAD7QR86</accession>
<comment type="caution">
    <text evidence="3">The sequence shown here is derived from an EMBL/GenBank/DDBJ whole genome shotgun (WGS) entry which is preliminary data.</text>
</comment>
<keyword evidence="2" id="KW-0812">Transmembrane</keyword>
<feature type="transmembrane region" description="Helical" evidence="2">
    <location>
        <begin position="158"/>
        <end position="180"/>
    </location>
</feature>
<name>A0AAD7QR86_9ASCO</name>
<dbReference type="PANTHER" id="PTHR18640:SF5">
    <property type="entry name" value="SODIUM_BILE ACID COTRANSPORTER 7"/>
    <property type="match status" value="1"/>
</dbReference>
<organism evidence="3 4">
    <name type="scientific">Lipomyces tetrasporus</name>
    <dbReference type="NCBI Taxonomy" id="54092"/>
    <lineage>
        <taxon>Eukaryota</taxon>
        <taxon>Fungi</taxon>
        <taxon>Dikarya</taxon>
        <taxon>Ascomycota</taxon>
        <taxon>Saccharomycotina</taxon>
        <taxon>Lipomycetes</taxon>
        <taxon>Lipomycetales</taxon>
        <taxon>Lipomycetaceae</taxon>
        <taxon>Lipomyces</taxon>
    </lineage>
</organism>
<gene>
    <name evidence="3" type="ORF">POJ06DRAFT_291206</name>
</gene>
<dbReference type="GO" id="GO:0005886">
    <property type="term" value="C:plasma membrane"/>
    <property type="evidence" value="ECO:0007669"/>
    <property type="project" value="TreeGrafter"/>
</dbReference>
<dbReference type="AlphaFoldDB" id="A0AAD7QR86"/>
<keyword evidence="2" id="KW-1133">Transmembrane helix</keyword>
<dbReference type="RefSeq" id="XP_056043454.1">
    <property type="nucleotide sequence ID" value="XM_056190362.1"/>
</dbReference>
<keyword evidence="2" id="KW-0472">Membrane</keyword>
<evidence type="ECO:0000256" key="1">
    <source>
        <dbReference type="SAM" id="MobiDB-lite"/>
    </source>
</evidence>
<feature type="transmembrane region" description="Helical" evidence="2">
    <location>
        <begin position="18"/>
        <end position="41"/>
    </location>
</feature>
<dbReference type="GeneID" id="80885528"/>
<feature type="transmembrane region" description="Helical" evidence="2">
    <location>
        <begin position="200"/>
        <end position="222"/>
    </location>
</feature>
<dbReference type="EMBL" id="JARPMG010000006">
    <property type="protein sequence ID" value="KAJ8100004.1"/>
    <property type="molecule type" value="Genomic_DNA"/>
</dbReference>